<dbReference type="SUPFAM" id="SSF52047">
    <property type="entry name" value="RNI-like"/>
    <property type="match status" value="1"/>
</dbReference>
<reference evidence="1 2" key="1">
    <citation type="submission" date="2013-02" db="EMBL/GenBank/DDBJ databases">
        <title>Genome sequence of Candida maltosa Xu316, a potential industrial strain for xylitol and ethanol production.</title>
        <authorList>
            <person name="Yu J."/>
            <person name="Wang Q."/>
            <person name="Geng X."/>
            <person name="Bao W."/>
            <person name="He P."/>
            <person name="Cai J."/>
        </authorList>
    </citation>
    <scope>NUCLEOTIDE SEQUENCE [LARGE SCALE GENOMIC DNA]</scope>
    <source>
        <strain evidence="2">Xu316</strain>
    </source>
</reference>
<evidence type="ECO:0000313" key="1">
    <source>
        <dbReference type="EMBL" id="EMG46758.1"/>
    </source>
</evidence>
<proteinExistence type="predicted"/>
<evidence type="ECO:0000313" key="2">
    <source>
        <dbReference type="Proteomes" id="UP000011777"/>
    </source>
</evidence>
<keyword evidence="2" id="KW-1185">Reference proteome</keyword>
<comment type="caution">
    <text evidence="1">The sequence shown here is derived from an EMBL/GenBank/DDBJ whole genome shotgun (WGS) entry which is preliminary data.</text>
</comment>
<dbReference type="OrthoDB" id="5273213at2759"/>
<dbReference type="InterPro" id="IPR032675">
    <property type="entry name" value="LRR_dom_sf"/>
</dbReference>
<name>M3J462_CANMX</name>
<dbReference type="HOGENOM" id="CLU_1023063_0_0_1"/>
<gene>
    <name evidence="1" type="ORF">G210_2985</name>
</gene>
<organism evidence="1 2">
    <name type="scientific">Candida maltosa (strain Xu316)</name>
    <name type="common">Yeast</name>
    <dbReference type="NCBI Taxonomy" id="1245528"/>
    <lineage>
        <taxon>Eukaryota</taxon>
        <taxon>Fungi</taxon>
        <taxon>Dikarya</taxon>
        <taxon>Ascomycota</taxon>
        <taxon>Saccharomycotina</taxon>
        <taxon>Pichiomycetes</taxon>
        <taxon>Debaryomycetaceae</taxon>
        <taxon>Candida/Lodderomyces clade</taxon>
        <taxon>Candida</taxon>
    </lineage>
</organism>
<accession>M3J462</accession>
<dbReference type="Proteomes" id="UP000011777">
    <property type="component" value="Unassembled WGS sequence"/>
</dbReference>
<dbReference type="AlphaFoldDB" id="M3J462"/>
<sequence>MLNKISIRSQNLKCLRLKGTNFNTITPQNFQIPESLVELSVVAHGKNLLYKSFIFPQNLQILNFHHKLRRIPKVPSKLKNLHIVYDPLKATQSDFAGLPTSLEVLTLKVSTNVKRYMLIPDVSHLVNLKKLYFSSVEFKDCNVESINLDNFPKLLTDLYVNGCRVQKVIGNFTDFPNLKALSLDNNNLNDWLSPLPNEFSFSDTIESISLRGNKLDNDTVRTLVSYLKDTYPNFRQLFVDTTNLSRDMHYLVMERYLVSYRTMHPVLDEPIF</sequence>
<dbReference type="Gene3D" id="3.80.10.10">
    <property type="entry name" value="Ribonuclease Inhibitor"/>
    <property type="match status" value="1"/>
</dbReference>
<dbReference type="EMBL" id="AOGT01001879">
    <property type="protein sequence ID" value="EMG46758.1"/>
    <property type="molecule type" value="Genomic_DNA"/>
</dbReference>
<protein>
    <submittedName>
        <fullName evidence="1">Uncharacterized protein</fullName>
    </submittedName>
</protein>